<sequence>MEWSRSVKESVGTAQGRNSPPRKGGILHGEVRTPDLEYQRLLAPPKVTCIRQIMLSMALAITLPKDWLYEQMGF</sequence>
<comment type="caution">
    <text evidence="1">The sequence shown here is derived from an EMBL/GenBank/DDBJ whole genome shotgun (WGS) entry which is preliminary data.</text>
</comment>
<protein>
    <submittedName>
        <fullName evidence="1">Uncharacterized protein</fullName>
    </submittedName>
</protein>
<dbReference type="EMBL" id="QTSX02000114">
    <property type="protein sequence ID" value="KAJ9088491.1"/>
    <property type="molecule type" value="Genomic_DNA"/>
</dbReference>
<proteinExistence type="predicted"/>
<evidence type="ECO:0000313" key="1">
    <source>
        <dbReference type="EMBL" id="KAJ9088491.1"/>
    </source>
</evidence>
<dbReference type="Proteomes" id="UP001165960">
    <property type="component" value="Unassembled WGS sequence"/>
</dbReference>
<reference evidence="1" key="1">
    <citation type="submission" date="2022-04" db="EMBL/GenBank/DDBJ databases">
        <title>Genome of the entomopathogenic fungus Entomophthora muscae.</title>
        <authorList>
            <person name="Elya C."/>
            <person name="Lovett B.R."/>
            <person name="Lee E."/>
            <person name="Macias A.M."/>
            <person name="Hajek A.E."/>
            <person name="De Bivort B.L."/>
            <person name="Kasson M.T."/>
            <person name="De Fine Licht H.H."/>
            <person name="Stajich J.E."/>
        </authorList>
    </citation>
    <scope>NUCLEOTIDE SEQUENCE</scope>
    <source>
        <strain evidence="1">Berkeley</strain>
    </source>
</reference>
<keyword evidence="2" id="KW-1185">Reference proteome</keyword>
<name>A0ACC2UP12_9FUNG</name>
<accession>A0ACC2UP12</accession>
<gene>
    <name evidence="1" type="ORF">DSO57_1022602</name>
</gene>
<evidence type="ECO:0000313" key="2">
    <source>
        <dbReference type="Proteomes" id="UP001165960"/>
    </source>
</evidence>
<organism evidence="1 2">
    <name type="scientific">Entomophthora muscae</name>
    <dbReference type="NCBI Taxonomy" id="34485"/>
    <lineage>
        <taxon>Eukaryota</taxon>
        <taxon>Fungi</taxon>
        <taxon>Fungi incertae sedis</taxon>
        <taxon>Zoopagomycota</taxon>
        <taxon>Entomophthoromycotina</taxon>
        <taxon>Entomophthoromycetes</taxon>
        <taxon>Entomophthorales</taxon>
        <taxon>Entomophthoraceae</taxon>
        <taxon>Entomophthora</taxon>
    </lineage>
</organism>